<dbReference type="RefSeq" id="WP_345574124.1">
    <property type="nucleotide sequence ID" value="NZ_BAABDQ010000039.1"/>
</dbReference>
<gene>
    <name evidence="1" type="ORF">GCM10022419_106350</name>
</gene>
<name>A0ABP6ZC09_9ACTN</name>
<keyword evidence="2" id="KW-1185">Reference proteome</keyword>
<accession>A0ABP6ZC09</accession>
<evidence type="ECO:0000313" key="2">
    <source>
        <dbReference type="Proteomes" id="UP001500630"/>
    </source>
</evidence>
<dbReference type="Proteomes" id="UP001500630">
    <property type="component" value="Unassembled WGS sequence"/>
</dbReference>
<evidence type="ECO:0000313" key="1">
    <source>
        <dbReference type="EMBL" id="GAA3604354.1"/>
    </source>
</evidence>
<dbReference type="EMBL" id="BAABDQ010000039">
    <property type="protein sequence ID" value="GAA3604354.1"/>
    <property type="molecule type" value="Genomic_DNA"/>
</dbReference>
<reference evidence="2" key="1">
    <citation type="journal article" date="2019" name="Int. J. Syst. Evol. Microbiol.">
        <title>The Global Catalogue of Microorganisms (GCM) 10K type strain sequencing project: providing services to taxonomists for standard genome sequencing and annotation.</title>
        <authorList>
            <consortium name="The Broad Institute Genomics Platform"/>
            <consortium name="The Broad Institute Genome Sequencing Center for Infectious Disease"/>
            <person name="Wu L."/>
            <person name="Ma J."/>
        </authorList>
    </citation>
    <scope>NUCLEOTIDE SEQUENCE [LARGE SCALE GENOMIC DNA]</scope>
    <source>
        <strain evidence="2">JCM 17326</strain>
    </source>
</reference>
<sequence>MQTIPKWIQGLAVTVGGHGVVFHVGTAGLRMLAFKSGLAGELTAALRARGRQVVHDPEPGVVRSGGDDR</sequence>
<proteinExistence type="predicted"/>
<organism evidence="1 2">
    <name type="scientific">Nonomuraea rosea</name>
    <dbReference type="NCBI Taxonomy" id="638574"/>
    <lineage>
        <taxon>Bacteria</taxon>
        <taxon>Bacillati</taxon>
        <taxon>Actinomycetota</taxon>
        <taxon>Actinomycetes</taxon>
        <taxon>Streptosporangiales</taxon>
        <taxon>Streptosporangiaceae</taxon>
        <taxon>Nonomuraea</taxon>
    </lineage>
</organism>
<protein>
    <submittedName>
        <fullName evidence="1">Uncharacterized protein</fullName>
    </submittedName>
</protein>
<comment type="caution">
    <text evidence="1">The sequence shown here is derived from an EMBL/GenBank/DDBJ whole genome shotgun (WGS) entry which is preliminary data.</text>
</comment>